<evidence type="ECO:0000313" key="2">
    <source>
        <dbReference type="Proteomes" id="UP000078544"/>
    </source>
</evidence>
<name>A0A162IH79_9HYPO</name>
<keyword evidence="2" id="KW-1185">Reference proteome</keyword>
<reference evidence="1 2" key="1">
    <citation type="journal article" date="2016" name="Genome Biol. Evol.">
        <title>Divergent and convergent evolution of fungal pathogenicity.</title>
        <authorList>
            <person name="Shang Y."/>
            <person name="Xiao G."/>
            <person name="Zheng P."/>
            <person name="Cen K."/>
            <person name="Zhan S."/>
            <person name="Wang C."/>
        </authorList>
    </citation>
    <scope>NUCLEOTIDE SEQUENCE [LARGE SCALE GENOMIC DNA]</scope>
    <source>
        <strain evidence="1 2">RCEF 2490</strain>
    </source>
</reference>
<dbReference type="AlphaFoldDB" id="A0A162IH79"/>
<protein>
    <submittedName>
        <fullName evidence="1">Uncharacterized protein</fullName>
    </submittedName>
</protein>
<dbReference type="Proteomes" id="UP000078544">
    <property type="component" value="Unassembled WGS sequence"/>
</dbReference>
<proteinExistence type="predicted"/>
<accession>A0A162IH79</accession>
<sequence>MTVTEGMMEGAQGHDVSIPIFADSALATRPQTSSIMSHARAANEALYSHKCVKIVSFAASEINRTSTTDKHARGAREAWQSPFERTIAFGESWSSRNSLKSAPNLLSRKLFHLSPNRFRGIYELWNCHPAYPAEKPMLAS</sequence>
<gene>
    <name evidence="1" type="ORF">AAL_05798</name>
</gene>
<evidence type="ECO:0000313" key="1">
    <source>
        <dbReference type="EMBL" id="KZZ93413.1"/>
    </source>
</evidence>
<comment type="caution">
    <text evidence="1">The sequence shown here is derived from an EMBL/GenBank/DDBJ whole genome shotgun (WGS) entry which is preliminary data.</text>
</comment>
<organism evidence="1 2">
    <name type="scientific">Moelleriella libera RCEF 2490</name>
    <dbReference type="NCBI Taxonomy" id="1081109"/>
    <lineage>
        <taxon>Eukaryota</taxon>
        <taxon>Fungi</taxon>
        <taxon>Dikarya</taxon>
        <taxon>Ascomycota</taxon>
        <taxon>Pezizomycotina</taxon>
        <taxon>Sordariomycetes</taxon>
        <taxon>Hypocreomycetidae</taxon>
        <taxon>Hypocreales</taxon>
        <taxon>Clavicipitaceae</taxon>
        <taxon>Moelleriella</taxon>
    </lineage>
</organism>
<dbReference type="EMBL" id="AZGY01000013">
    <property type="protein sequence ID" value="KZZ93413.1"/>
    <property type="molecule type" value="Genomic_DNA"/>
</dbReference>